<protein>
    <submittedName>
        <fullName evidence="6">Segregation and condensation protein B</fullName>
    </submittedName>
</protein>
<proteinExistence type="predicted"/>
<sequence length="198" mass="21307">MCVAGAWQFVTLPPYAPWLKALVGHKARPPRLSQPALETLAILAYRQPVTRAEIEQVRGVAVDGVMQTLLERGLVEQVGRAEVVGRPMMYGTTPSFLEYFGLRSLDDMPAADELRRIVVKKPEALETADPGGEQLTLLETAPAATEAPTAPEASPEPASPASETASQPEPPKPEESASCISLNTVKRLTSSMPKLYAC</sequence>
<dbReference type="Gene3D" id="1.10.10.10">
    <property type="entry name" value="Winged helix-like DNA-binding domain superfamily/Winged helix DNA-binding domain"/>
    <property type="match status" value="1"/>
</dbReference>
<evidence type="ECO:0000256" key="1">
    <source>
        <dbReference type="ARBA" id="ARBA00022490"/>
    </source>
</evidence>
<dbReference type="NCBIfam" id="TIGR00281">
    <property type="entry name" value="SMC-Scp complex subunit ScpB"/>
    <property type="match status" value="1"/>
</dbReference>
<dbReference type="InterPro" id="IPR005234">
    <property type="entry name" value="ScpB_csome_segregation"/>
</dbReference>
<dbReference type="Pfam" id="PF04079">
    <property type="entry name" value="SMC_ScpB"/>
    <property type="match status" value="1"/>
</dbReference>
<dbReference type="InterPro" id="IPR036390">
    <property type="entry name" value="WH_DNA-bd_sf"/>
</dbReference>
<reference evidence="6" key="1">
    <citation type="submission" date="2019-08" db="EMBL/GenBank/DDBJ databases">
        <authorList>
            <person name="Kucharzyk K."/>
            <person name="Murdoch R.W."/>
            <person name="Higgins S."/>
            <person name="Loffler F."/>
        </authorList>
    </citation>
    <scope>NUCLEOTIDE SEQUENCE</scope>
</reference>
<keyword evidence="3" id="KW-0159">Chromosome partition</keyword>
<dbReference type="GO" id="GO:0051301">
    <property type="term" value="P:cell division"/>
    <property type="evidence" value="ECO:0007669"/>
    <property type="project" value="UniProtKB-KW"/>
</dbReference>
<dbReference type="InterPro" id="IPR036388">
    <property type="entry name" value="WH-like_DNA-bd_sf"/>
</dbReference>
<organism evidence="6">
    <name type="scientific">bioreactor metagenome</name>
    <dbReference type="NCBI Taxonomy" id="1076179"/>
    <lineage>
        <taxon>unclassified sequences</taxon>
        <taxon>metagenomes</taxon>
        <taxon>ecological metagenomes</taxon>
    </lineage>
</organism>
<evidence type="ECO:0000256" key="2">
    <source>
        <dbReference type="ARBA" id="ARBA00022618"/>
    </source>
</evidence>
<dbReference type="SUPFAM" id="SSF46785">
    <property type="entry name" value="Winged helix' DNA-binding domain"/>
    <property type="match status" value="1"/>
</dbReference>
<keyword evidence="4" id="KW-0131">Cell cycle</keyword>
<dbReference type="PANTHER" id="PTHR34298:SF2">
    <property type="entry name" value="SEGREGATION AND CONDENSATION PROTEIN B"/>
    <property type="match status" value="1"/>
</dbReference>
<evidence type="ECO:0000256" key="5">
    <source>
        <dbReference type="SAM" id="MobiDB-lite"/>
    </source>
</evidence>
<feature type="compositionally biased region" description="Low complexity" evidence="5">
    <location>
        <begin position="143"/>
        <end position="167"/>
    </location>
</feature>
<evidence type="ECO:0000256" key="4">
    <source>
        <dbReference type="ARBA" id="ARBA00023306"/>
    </source>
</evidence>
<dbReference type="EMBL" id="VSSQ01090138">
    <property type="protein sequence ID" value="MPN36164.1"/>
    <property type="molecule type" value="Genomic_DNA"/>
</dbReference>
<accession>A0A645HJ59</accession>
<comment type="caution">
    <text evidence="6">The sequence shown here is derived from an EMBL/GenBank/DDBJ whole genome shotgun (WGS) entry which is preliminary data.</text>
</comment>
<feature type="region of interest" description="Disordered" evidence="5">
    <location>
        <begin position="143"/>
        <end position="180"/>
    </location>
</feature>
<keyword evidence="2" id="KW-0132">Cell division</keyword>
<dbReference type="GO" id="GO:0051304">
    <property type="term" value="P:chromosome separation"/>
    <property type="evidence" value="ECO:0007669"/>
    <property type="project" value="InterPro"/>
</dbReference>
<dbReference type="AlphaFoldDB" id="A0A645HJ59"/>
<dbReference type="PANTHER" id="PTHR34298">
    <property type="entry name" value="SEGREGATION AND CONDENSATION PROTEIN B"/>
    <property type="match status" value="1"/>
</dbReference>
<keyword evidence="1" id="KW-0963">Cytoplasm</keyword>
<name>A0A645HJ59_9ZZZZ</name>
<evidence type="ECO:0000256" key="3">
    <source>
        <dbReference type="ARBA" id="ARBA00022829"/>
    </source>
</evidence>
<gene>
    <name evidence="6" type="primary">scpB_35</name>
    <name evidence="6" type="ORF">SDC9_183671</name>
</gene>
<evidence type="ECO:0000313" key="6">
    <source>
        <dbReference type="EMBL" id="MPN36164.1"/>
    </source>
</evidence>